<gene>
    <name evidence="3" type="ORF">BB560_005227</name>
</gene>
<dbReference type="Pfam" id="PF08506">
    <property type="entry name" value="Cse1"/>
    <property type="match status" value="1"/>
</dbReference>
<dbReference type="GO" id="GO:0006611">
    <property type="term" value="P:protein export from nucleus"/>
    <property type="evidence" value="ECO:0007669"/>
    <property type="project" value="TreeGrafter"/>
</dbReference>
<dbReference type="GO" id="GO:0006606">
    <property type="term" value="P:protein import into nucleus"/>
    <property type="evidence" value="ECO:0007669"/>
    <property type="project" value="TreeGrafter"/>
</dbReference>
<dbReference type="InterPro" id="IPR005043">
    <property type="entry name" value="XPO2_C"/>
</dbReference>
<evidence type="ECO:0000313" key="3">
    <source>
        <dbReference type="EMBL" id="PVV00396.1"/>
    </source>
</evidence>
<proteinExistence type="predicted"/>
<dbReference type="Pfam" id="PF03378">
    <property type="entry name" value="CAS_CSE1"/>
    <property type="match status" value="1"/>
</dbReference>
<dbReference type="GO" id="GO:0005829">
    <property type="term" value="C:cytosol"/>
    <property type="evidence" value="ECO:0007669"/>
    <property type="project" value="TreeGrafter"/>
</dbReference>
<sequence>MVKNPRYKSTFESNNMISIICEKIVLKNIELSTTEEELFEDEPINYVRRELEGTEAETRRNAASNLVHGLLYHFGQATTQAMLGFIMAKLDHYSQNPSANWKSKDTAQFMVTSISAVASVKSLGVTQTNQLVNLTDFYNTQMHPHLVNLNSDSNCPILKSNAIKYLYVFRNQLPESQLLEVFPSLVAHLVHPSVAVSTFSAIVLERFLVLKKNNVLVFDEPKVSPYAQSILEKLFGLILSNSSPEKLSENDFYAKLIMRTILSCRNGIPNLAPVLFDKLTLILKNICINPSNPLFSHFLFESVASLSRFTCSSDPSAVTFIENGLFPQFQIILENEISDFMPYTFQILSLLLSLHKNESQLSSVYISLLQPILQPVLWEYQGNIPALTNLLQSYFSVNGQQIAENGQLEPVLGIFQKLIVSKMNDQYAFSLLSSIVLYVPLRFLENYLKPIFILVLNRLQSKKTPKFVRLFTQFVGFFCSIDVNLPKTPNSTENRYIYKFLKTFEEIQPQLFLSLLTNVLVQAIPVVSGPNEIKYTTIGFTSLICSKEFSNLKAPESIASSVISQIIKLLEDHSLKLKNKEYSESGLESENKLIELDFDEAVYQSSFSKLSTLENIKLDPCARITEPRQFVGYELSSKINSGNTFIQNAISQISESDKNFIQAYLQLN</sequence>
<accession>A0A2T9Z731</accession>
<dbReference type="OrthoDB" id="3268246at2759"/>
<dbReference type="GO" id="GO:0005049">
    <property type="term" value="F:nuclear export signal receptor activity"/>
    <property type="evidence" value="ECO:0007669"/>
    <property type="project" value="TreeGrafter"/>
</dbReference>
<dbReference type="PANTHER" id="PTHR10997:SF8">
    <property type="entry name" value="EXPORTIN-2"/>
    <property type="match status" value="1"/>
</dbReference>
<dbReference type="Proteomes" id="UP000245609">
    <property type="component" value="Unassembled WGS sequence"/>
</dbReference>
<dbReference type="PANTHER" id="PTHR10997">
    <property type="entry name" value="IMPORTIN-7, 8, 11"/>
    <property type="match status" value="1"/>
</dbReference>
<keyword evidence="4" id="KW-1185">Reference proteome</keyword>
<dbReference type="InterPro" id="IPR013713">
    <property type="entry name" value="XPO2_central"/>
</dbReference>
<reference evidence="3 4" key="1">
    <citation type="journal article" date="2018" name="MBio">
        <title>Comparative Genomics Reveals the Core Gene Toolbox for the Fungus-Insect Symbiosis.</title>
        <authorList>
            <person name="Wang Y."/>
            <person name="Stata M."/>
            <person name="Wang W."/>
            <person name="Stajich J.E."/>
            <person name="White M.M."/>
            <person name="Moncalvo J.M."/>
        </authorList>
    </citation>
    <scope>NUCLEOTIDE SEQUENCE [LARGE SCALE GENOMIC DNA]</scope>
    <source>
        <strain evidence="3 4">SC-DP-2</strain>
    </source>
</reference>
<dbReference type="AlphaFoldDB" id="A0A2T9Z731"/>
<feature type="domain" description="Exportin-2 central" evidence="2">
    <location>
        <begin position="3"/>
        <end position="203"/>
    </location>
</feature>
<dbReference type="InterPro" id="IPR016024">
    <property type="entry name" value="ARM-type_fold"/>
</dbReference>
<feature type="domain" description="Exportin-2 C-terminal" evidence="1">
    <location>
        <begin position="205"/>
        <end position="664"/>
    </location>
</feature>
<dbReference type="SUPFAM" id="SSF48371">
    <property type="entry name" value="ARM repeat"/>
    <property type="match status" value="1"/>
</dbReference>
<organism evidence="3 4">
    <name type="scientific">Smittium megazygosporum</name>
    <dbReference type="NCBI Taxonomy" id="133381"/>
    <lineage>
        <taxon>Eukaryota</taxon>
        <taxon>Fungi</taxon>
        <taxon>Fungi incertae sedis</taxon>
        <taxon>Zoopagomycota</taxon>
        <taxon>Kickxellomycotina</taxon>
        <taxon>Harpellomycetes</taxon>
        <taxon>Harpellales</taxon>
        <taxon>Legeriomycetaceae</taxon>
        <taxon>Smittium</taxon>
    </lineage>
</organism>
<dbReference type="EMBL" id="MBFS01002035">
    <property type="protein sequence ID" value="PVV00396.1"/>
    <property type="molecule type" value="Genomic_DNA"/>
</dbReference>
<evidence type="ECO:0000259" key="2">
    <source>
        <dbReference type="Pfam" id="PF08506"/>
    </source>
</evidence>
<comment type="caution">
    <text evidence="3">The sequence shown here is derived from an EMBL/GenBank/DDBJ whole genome shotgun (WGS) entry which is preliminary data.</text>
</comment>
<evidence type="ECO:0000259" key="1">
    <source>
        <dbReference type="Pfam" id="PF03378"/>
    </source>
</evidence>
<dbReference type="GO" id="GO:0031267">
    <property type="term" value="F:small GTPase binding"/>
    <property type="evidence" value="ECO:0007669"/>
    <property type="project" value="InterPro"/>
</dbReference>
<evidence type="ECO:0008006" key="5">
    <source>
        <dbReference type="Google" id="ProtNLM"/>
    </source>
</evidence>
<protein>
    <recommendedName>
        <fullName evidence="5">Exportin-2 C-terminal domain-containing protein</fullName>
    </recommendedName>
</protein>
<dbReference type="InterPro" id="IPR011989">
    <property type="entry name" value="ARM-like"/>
</dbReference>
<name>A0A2T9Z731_9FUNG</name>
<dbReference type="GO" id="GO:0005635">
    <property type="term" value="C:nuclear envelope"/>
    <property type="evidence" value="ECO:0007669"/>
    <property type="project" value="TreeGrafter"/>
</dbReference>
<dbReference type="STRING" id="133381.A0A2T9Z731"/>
<evidence type="ECO:0000313" key="4">
    <source>
        <dbReference type="Proteomes" id="UP000245609"/>
    </source>
</evidence>
<dbReference type="Gene3D" id="1.25.10.10">
    <property type="entry name" value="Leucine-rich Repeat Variant"/>
    <property type="match status" value="1"/>
</dbReference>